<proteinExistence type="predicted"/>
<accession>A0ABV2SYL4</accession>
<evidence type="ECO:0000313" key="2">
    <source>
        <dbReference type="Proteomes" id="UP001549749"/>
    </source>
</evidence>
<reference evidence="1 2" key="1">
    <citation type="submission" date="2024-06" db="EMBL/GenBank/DDBJ databases">
        <title>Chitinophaga defluvii sp. nov., isolated from municipal sewage.</title>
        <authorList>
            <person name="Zhang L."/>
        </authorList>
    </citation>
    <scope>NUCLEOTIDE SEQUENCE [LARGE SCALE GENOMIC DNA]</scope>
    <source>
        <strain evidence="1 2">H8</strain>
    </source>
</reference>
<organism evidence="1 2">
    <name type="scientific">Chitinophaga defluvii</name>
    <dbReference type="NCBI Taxonomy" id="3163343"/>
    <lineage>
        <taxon>Bacteria</taxon>
        <taxon>Pseudomonadati</taxon>
        <taxon>Bacteroidota</taxon>
        <taxon>Chitinophagia</taxon>
        <taxon>Chitinophagales</taxon>
        <taxon>Chitinophagaceae</taxon>
        <taxon>Chitinophaga</taxon>
    </lineage>
</organism>
<dbReference type="Proteomes" id="UP001549749">
    <property type="component" value="Unassembled WGS sequence"/>
</dbReference>
<protein>
    <recommendedName>
        <fullName evidence="3">DUF4783 domain-containing protein</fullName>
    </recommendedName>
</protein>
<comment type="caution">
    <text evidence="1">The sequence shown here is derived from an EMBL/GenBank/DDBJ whole genome shotgun (WGS) entry which is preliminary data.</text>
</comment>
<keyword evidence="2" id="KW-1185">Reference proteome</keyword>
<dbReference type="RefSeq" id="WP_354658522.1">
    <property type="nucleotide sequence ID" value="NZ_JBEXAC010000001.1"/>
</dbReference>
<name>A0ABV2SYL4_9BACT</name>
<gene>
    <name evidence="1" type="ORF">ABR189_00765</name>
</gene>
<dbReference type="EMBL" id="JBEXAC010000001">
    <property type="protein sequence ID" value="MET6995873.1"/>
    <property type="molecule type" value="Genomic_DNA"/>
</dbReference>
<evidence type="ECO:0000313" key="1">
    <source>
        <dbReference type="EMBL" id="MET6995873.1"/>
    </source>
</evidence>
<sequence>MNNRWLLVSLCVSLCVTLCGQTRTSSSSTEHQQTMDLSKITNDTVKKAVEALQAGDKAWYTFFTANPAMTDDGTKVDFNDFFSNALGKEKFLSIDKVENDGKEVYGKFQAGSWGIFKVFFKFHQNAQGKFDRLDIGQARY</sequence>
<evidence type="ECO:0008006" key="3">
    <source>
        <dbReference type="Google" id="ProtNLM"/>
    </source>
</evidence>